<dbReference type="InterPro" id="IPR027417">
    <property type="entry name" value="P-loop_NTPase"/>
</dbReference>
<dbReference type="Gene3D" id="3.40.50.300">
    <property type="entry name" value="P-loop containing nucleotide triphosphate hydrolases"/>
    <property type="match status" value="1"/>
</dbReference>
<dbReference type="AlphaFoldDB" id="A0A0F9TBS0"/>
<accession>A0A0F9TBS0</accession>
<sequence>MAITVITGPMGSGKTTLMTAVGVLAHELDGVRIFCNYRLTGIEHTFFRPTEFADLMEAEELNNCIVLLDEAYLLMDSRTSGARINRLFSAFTYQARKRGVDLLVVTHHTDHIDKRIRRAMSYRWRPRFNPTTHVITVYSKAEEVGHRSRFKIQADKFWPYFDTNEIPIISKQLKRVVF</sequence>
<dbReference type="CDD" id="cd00267">
    <property type="entry name" value="ABC_ATPase"/>
    <property type="match status" value="1"/>
</dbReference>
<comment type="caution">
    <text evidence="2">The sequence shown here is derived from an EMBL/GenBank/DDBJ whole genome shotgun (WGS) entry which is preliminary data.</text>
</comment>
<gene>
    <name evidence="2" type="ORF">LCGC14_0347970</name>
</gene>
<dbReference type="Pfam" id="PF00004">
    <property type="entry name" value="AAA"/>
    <property type="match status" value="1"/>
</dbReference>
<dbReference type="InterPro" id="IPR003959">
    <property type="entry name" value="ATPase_AAA_core"/>
</dbReference>
<feature type="domain" description="ATPase AAA-type core" evidence="1">
    <location>
        <begin position="6"/>
        <end position="118"/>
    </location>
</feature>
<evidence type="ECO:0000259" key="1">
    <source>
        <dbReference type="Pfam" id="PF00004"/>
    </source>
</evidence>
<dbReference type="EMBL" id="LAZR01000258">
    <property type="protein sequence ID" value="KKN78730.1"/>
    <property type="molecule type" value="Genomic_DNA"/>
</dbReference>
<dbReference type="GO" id="GO:0005524">
    <property type="term" value="F:ATP binding"/>
    <property type="evidence" value="ECO:0007669"/>
    <property type="project" value="InterPro"/>
</dbReference>
<evidence type="ECO:0000313" key="2">
    <source>
        <dbReference type="EMBL" id="KKN78730.1"/>
    </source>
</evidence>
<reference evidence="2" key="1">
    <citation type="journal article" date="2015" name="Nature">
        <title>Complex archaea that bridge the gap between prokaryotes and eukaryotes.</title>
        <authorList>
            <person name="Spang A."/>
            <person name="Saw J.H."/>
            <person name="Jorgensen S.L."/>
            <person name="Zaremba-Niedzwiedzka K."/>
            <person name="Martijn J."/>
            <person name="Lind A.E."/>
            <person name="van Eijk R."/>
            <person name="Schleper C."/>
            <person name="Guy L."/>
            <person name="Ettema T.J."/>
        </authorList>
    </citation>
    <scope>NUCLEOTIDE SEQUENCE</scope>
</reference>
<dbReference type="SUPFAM" id="SSF52540">
    <property type="entry name" value="P-loop containing nucleoside triphosphate hydrolases"/>
    <property type="match status" value="1"/>
</dbReference>
<dbReference type="GO" id="GO:0016887">
    <property type="term" value="F:ATP hydrolysis activity"/>
    <property type="evidence" value="ECO:0007669"/>
    <property type="project" value="InterPro"/>
</dbReference>
<organism evidence="2">
    <name type="scientific">marine sediment metagenome</name>
    <dbReference type="NCBI Taxonomy" id="412755"/>
    <lineage>
        <taxon>unclassified sequences</taxon>
        <taxon>metagenomes</taxon>
        <taxon>ecological metagenomes</taxon>
    </lineage>
</organism>
<protein>
    <recommendedName>
        <fullName evidence="1">ATPase AAA-type core domain-containing protein</fullName>
    </recommendedName>
</protein>
<name>A0A0F9TBS0_9ZZZZ</name>
<proteinExistence type="predicted"/>